<dbReference type="PANTHER" id="PTHR30546:SF23">
    <property type="entry name" value="FLAVOPROTEIN-LIKE PROTEIN YCP4-RELATED"/>
    <property type="match status" value="1"/>
</dbReference>
<evidence type="ECO:0000256" key="3">
    <source>
        <dbReference type="ARBA" id="ARBA00022643"/>
    </source>
</evidence>
<dbReference type="InterPro" id="IPR029039">
    <property type="entry name" value="Flavoprotein-like_sf"/>
</dbReference>
<feature type="domain" description="Flavodoxin-like" evidence="5">
    <location>
        <begin position="12"/>
        <end position="157"/>
    </location>
</feature>
<gene>
    <name evidence="6" type="ORF">K788_0001128</name>
</gene>
<dbReference type="InterPro" id="IPR001226">
    <property type="entry name" value="Flavodoxin_CS"/>
</dbReference>
<dbReference type="SUPFAM" id="SSF52218">
    <property type="entry name" value="Flavoproteins"/>
    <property type="match status" value="1"/>
</dbReference>
<dbReference type="Pfam" id="PF03358">
    <property type="entry name" value="FMN_red"/>
    <property type="match status" value="1"/>
</dbReference>
<dbReference type="GO" id="GO:0016020">
    <property type="term" value="C:membrane"/>
    <property type="evidence" value="ECO:0007669"/>
    <property type="project" value="TreeGrafter"/>
</dbReference>
<dbReference type="PROSITE" id="PS00201">
    <property type="entry name" value="FLAVODOXIN"/>
    <property type="match status" value="1"/>
</dbReference>
<comment type="cofactor">
    <cofactor evidence="1">
        <name>FMN</name>
        <dbReference type="ChEBI" id="CHEBI:58210"/>
    </cofactor>
</comment>
<evidence type="ECO:0000259" key="5">
    <source>
        <dbReference type="PROSITE" id="PS50902"/>
    </source>
</evidence>
<geneLocation type="plasmid" evidence="7"/>
<dbReference type="GO" id="GO:0010181">
    <property type="term" value="F:FMN binding"/>
    <property type="evidence" value="ECO:0007669"/>
    <property type="project" value="InterPro"/>
</dbReference>
<proteinExistence type="predicted"/>
<dbReference type="KEGG" id="bcai:K788_0001128"/>
<dbReference type="PROSITE" id="PS50902">
    <property type="entry name" value="FLAVODOXIN_LIKE"/>
    <property type="match status" value="1"/>
</dbReference>
<name>A0A0P0RNL4_9BURK</name>
<accession>A0A0P0RNL4</accession>
<dbReference type="Proteomes" id="UP000019146">
    <property type="component" value="Plasmid unnamed"/>
</dbReference>
<keyword evidence="6" id="KW-0614">Plasmid</keyword>
<dbReference type="EMBL" id="CP012748">
    <property type="protein sequence ID" value="ALL70535.1"/>
    <property type="molecule type" value="Genomic_DNA"/>
</dbReference>
<dbReference type="InterPro" id="IPR008254">
    <property type="entry name" value="Flavodoxin/NO_synth"/>
</dbReference>
<dbReference type="AlphaFoldDB" id="A0A0P0RNL4"/>
<evidence type="ECO:0000313" key="6">
    <source>
        <dbReference type="EMBL" id="ALL70535.1"/>
    </source>
</evidence>
<protein>
    <recommendedName>
        <fullName evidence="4">Flavoprotein WrbA</fullName>
    </recommendedName>
</protein>
<dbReference type="GO" id="GO:0009055">
    <property type="term" value="F:electron transfer activity"/>
    <property type="evidence" value="ECO:0007669"/>
    <property type="project" value="InterPro"/>
</dbReference>
<dbReference type="GO" id="GO:0003955">
    <property type="term" value="F:NAD(P)H dehydrogenase (quinone) activity"/>
    <property type="evidence" value="ECO:0007669"/>
    <property type="project" value="TreeGrafter"/>
</dbReference>
<keyword evidence="2" id="KW-0285">Flavoprotein</keyword>
<evidence type="ECO:0000256" key="4">
    <source>
        <dbReference type="ARBA" id="ARBA00029652"/>
    </source>
</evidence>
<evidence type="ECO:0000313" key="7">
    <source>
        <dbReference type="Proteomes" id="UP000019146"/>
    </source>
</evidence>
<keyword evidence="3" id="KW-0288">FMN</keyword>
<reference evidence="6 7" key="1">
    <citation type="journal article" date="2014" name="Genome Announc.">
        <title>Draft Genome Sequence of the Haloacid-Degrading Burkholderia caribensis Strain MBA4.</title>
        <authorList>
            <person name="Pan Y."/>
            <person name="Kong K.F."/>
            <person name="Tsang J.S."/>
        </authorList>
    </citation>
    <scope>NUCLEOTIDE SEQUENCE [LARGE SCALE GENOMIC DNA]</scope>
    <source>
        <strain evidence="6 7">MBA4</strain>
        <plasmid evidence="7">Plasmid</plasmid>
    </source>
</reference>
<dbReference type="Gene3D" id="3.40.50.360">
    <property type="match status" value="1"/>
</dbReference>
<evidence type="ECO:0000256" key="1">
    <source>
        <dbReference type="ARBA" id="ARBA00001917"/>
    </source>
</evidence>
<evidence type="ECO:0000256" key="2">
    <source>
        <dbReference type="ARBA" id="ARBA00022630"/>
    </source>
</evidence>
<sequence>MYSTTIMEEVTIAIVFHSGYGHTARQAQAVADGVARTRGARAWLLSVEQAQDQWAALESADAIVFGAPTYMGSASAAFKSFMDASSSAFFRSAWKDKLAAGFTNSASRSGDKLATLMQFAIFAAQHGMHWISLGLPPGNNSTSGSEQDANRLGFFLGAAAQSNADQGAEAAPPQADLDTARHLGERVAQAAIQFARGRTASREFETLSHQGEPS</sequence>
<dbReference type="InterPro" id="IPR005025">
    <property type="entry name" value="FMN_Rdtase-like_dom"/>
</dbReference>
<organism evidence="6 7">
    <name type="scientific">Paraburkholderia caribensis MBA4</name>
    <dbReference type="NCBI Taxonomy" id="1323664"/>
    <lineage>
        <taxon>Bacteria</taxon>
        <taxon>Pseudomonadati</taxon>
        <taxon>Pseudomonadota</taxon>
        <taxon>Betaproteobacteria</taxon>
        <taxon>Burkholderiales</taxon>
        <taxon>Burkholderiaceae</taxon>
        <taxon>Paraburkholderia</taxon>
    </lineage>
</organism>
<dbReference type="PANTHER" id="PTHR30546">
    <property type="entry name" value="FLAVODOXIN-RELATED PROTEIN WRBA-RELATED"/>
    <property type="match status" value="1"/>
</dbReference>